<dbReference type="InterPro" id="IPR036942">
    <property type="entry name" value="Beta-barrel_TonB_sf"/>
</dbReference>
<evidence type="ECO:0000256" key="10">
    <source>
        <dbReference type="PROSITE-ProRule" id="PRU01360"/>
    </source>
</evidence>
<evidence type="ECO:0000256" key="3">
    <source>
        <dbReference type="ARBA" id="ARBA00022452"/>
    </source>
</evidence>
<dbReference type="InterPro" id="IPR000531">
    <property type="entry name" value="Beta-barrel_TonB"/>
</dbReference>
<feature type="domain" description="TonB-dependent receptor-like beta-barrel" evidence="12">
    <location>
        <begin position="218"/>
        <end position="614"/>
    </location>
</feature>
<evidence type="ECO:0000259" key="13">
    <source>
        <dbReference type="Pfam" id="PF07715"/>
    </source>
</evidence>
<keyword evidence="7 11" id="KW-0798">TonB box</keyword>
<evidence type="ECO:0000256" key="11">
    <source>
        <dbReference type="RuleBase" id="RU003357"/>
    </source>
</evidence>
<dbReference type="Pfam" id="PF07715">
    <property type="entry name" value="Plug"/>
    <property type="match status" value="1"/>
</dbReference>
<dbReference type="EMBL" id="DRMN01000358">
    <property type="protein sequence ID" value="HFB55363.1"/>
    <property type="molecule type" value="Genomic_DNA"/>
</dbReference>
<keyword evidence="6" id="KW-0406">Ion transport</keyword>
<feature type="domain" description="TonB-dependent receptor plug" evidence="13">
    <location>
        <begin position="63"/>
        <end position="167"/>
    </location>
</feature>
<dbReference type="GO" id="GO:0009279">
    <property type="term" value="C:cell outer membrane"/>
    <property type="evidence" value="ECO:0007669"/>
    <property type="project" value="UniProtKB-SubCell"/>
</dbReference>
<keyword evidence="3 10" id="KW-1134">Transmembrane beta strand</keyword>
<keyword evidence="2 10" id="KW-0813">Transport</keyword>
<dbReference type="GO" id="GO:0006811">
    <property type="term" value="P:monoatomic ion transport"/>
    <property type="evidence" value="ECO:0007669"/>
    <property type="project" value="UniProtKB-KW"/>
</dbReference>
<dbReference type="Gene3D" id="2.170.130.10">
    <property type="entry name" value="TonB-dependent receptor, plug domain"/>
    <property type="match status" value="1"/>
</dbReference>
<proteinExistence type="inferred from homology"/>
<name>A0A7C3C5N8_9PROT</name>
<comment type="caution">
    <text evidence="14">The sequence shown here is derived from an EMBL/GenBank/DDBJ whole genome shotgun (WGS) entry which is preliminary data.</text>
</comment>
<dbReference type="SUPFAM" id="SSF56935">
    <property type="entry name" value="Porins"/>
    <property type="match status" value="1"/>
</dbReference>
<organism evidence="14">
    <name type="scientific">Hellea balneolensis</name>
    <dbReference type="NCBI Taxonomy" id="287478"/>
    <lineage>
        <taxon>Bacteria</taxon>
        <taxon>Pseudomonadati</taxon>
        <taxon>Pseudomonadota</taxon>
        <taxon>Alphaproteobacteria</taxon>
        <taxon>Maricaulales</taxon>
        <taxon>Robiginitomaculaceae</taxon>
        <taxon>Hellea</taxon>
    </lineage>
</organism>
<evidence type="ECO:0000256" key="6">
    <source>
        <dbReference type="ARBA" id="ARBA00023065"/>
    </source>
</evidence>
<evidence type="ECO:0000256" key="7">
    <source>
        <dbReference type="ARBA" id="ARBA00023077"/>
    </source>
</evidence>
<dbReference type="Proteomes" id="UP000886042">
    <property type="component" value="Unassembled WGS sequence"/>
</dbReference>
<evidence type="ECO:0000313" key="14">
    <source>
        <dbReference type="EMBL" id="HFB55363.1"/>
    </source>
</evidence>
<comment type="similarity">
    <text evidence="10 11">Belongs to the TonB-dependent receptor family.</text>
</comment>
<dbReference type="CDD" id="cd01347">
    <property type="entry name" value="ligand_gated_channel"/>
    <property type="match status" value="1"/>
</dbReference>
<dbReference type="GO" id="GO:0015889">
    <property type="term" value="P:cobalamin transport"/>
    <property type="evidence" value="ECO:0007669"/>
    <property type="project" value="TreeGrafter"/>
</dbReference>
<dbReference type="InterPro" id="IPR037066">
    <property type="entry name" value="Plug_dom_sf"/>
</dbReference>
<dbReference type="InterPro" id="IPR039426">
    <property type="entry name" value="TonB-dep_rcpt-like"/>
</dbReference>
<protein>
    <submittedName>
        <fullName evidence="14">TonB-dependent receptor</fullName>
    </submittedName>
</protein>
<dbReference type="AlphaFoldDB" id="A0A7C3C5N8"/>
<dbReference type="PANTHER" id="PTHR30069">
    <property type="entry name" value="TONB-DEPENDENT OUTER MEMBRANE RECEPTOR"/>
    <property type="match status" value="1"/>
</dbReference>
<evidence type="ECO:0000256" key="4">
    <source>
        <dbReference type="ARBA" id="ARBA00022692"/>
    </source>
</evidence>
<dbReference type="Pfam" id="PF00593">
    <property type="entry name" value="TonB_dep_Rec_b-barrel"/>
    <property type="match status" value="1"/>
</dbReference>
<dbReference type="Gene3D" id="2.40.170.20">
    <property type="entry name" value="TonB-dependent receptor, beta-barrel domain"/>
    <property type="match status" value="1"/>
</dbReference>
<evidence type="ECO:0000256" key="2">
    <source>
        <dbReference type="ARBA" id="ARBA00022448"/>
    </source>
</evidence>
<feature type="non-terminal residue" evidence="14">
    <location>
        <position position="1"/>
    </location>
</feature>
<evidence type="ECO:0000256" key="1">
    <source>
        <dbReference type="ARBA" id="ARBA00004571"/>
    </source>
</evidence>
<sequence>LLSSSLTAFAAIFASSADSQIAQCIYDLPKEQANQVDDGMYCAPTQDMIITIGQRIGATFVDQLTSAATIITQDDITSRGNAYIADLIRTVPGASVNRSGPSGSLTQIRLRGSEANHVLVLVDGIEVSNPNTGEFDFSSLRAEDVVKIEILRGEQSALWGADAIGGVISITTRAQSVDPHYKISLEGGSYNTLEGQVSATVPLNVFDGAALSVNGNVFSTDGYDVSGTQGEDDGAQSQSLNVGLNNVNLGALSLNGKFSTTHALSEFDADTDFNGRLDDTSAVLTTDTTNARLAARFKFLGFQHLLSASTNKTTQDTTGTSFRNDTKGTRTQFNWAAETTWQAHSLTLLAESEKESFANFGGIGAGQNQNRSITNEALAADYRFNQNGISLSASARQDFNSRFDDAFTWRVGAGYDIAPLKGRVHASYGTGVKNPSMTELFGFFPAFFVGNPNIKPETSKGFDIGYSQEIGTLTLAVDYFRSDLEDEIFTDFGVFPSTVRNRATKSKREGVELEAKWEPTTSFNMHASASFLDTTENGIKELRRPDFLASATLNYEILPDTLDLSLSLDHTGSQIDTDFATFSRVTLDAYSLVGLNARWHMNDIVTFNVRGENLLDENYVEVVGFKAQGRAVYAGISATF</sequence>
<keyword evidence="14" id="KW-0675">Receptor</keyword>
<evidence type="ECO:0000259" key="12">
    <source>
        <dbReference type="Pfam" id="PF00593"/>
    </source>
</evidence>
<reference evidence="14" key="1">
    <citation type="journal article" date="2020" name="mSystems">
        <title>Genome- and Community-Level Interaction Insights into Carbon Utilization and Element Cycling Functions of Hydrothermarchaeota in Hydrothermal Sediment.</title>
        <authorList>
            <person name="Zhou Z."/>
            <person name="Liu Y."/>
            <person name="Xu W."/>
            <person name="Pan J."/>
            <person name="Luo Z.H."/>
            <person name="Li M."/>
        </authorList>
    </citation>
    <scope>NUCLEOTIDE SEQUENCE [LARGE SCALE GENOMIC DNA]</scope>
    <source>
        <strain evidence="14">HyVt-489</strain>
    </source>
</reference>
<evidence type="ECO:0000256" key="5">
    <source>
        <dbReference type="ARBA" id="ARBA00022729"/>
    </source>
</evidence>
<accession>A0A7C3C5N8</accession>
<keyword evidence="4 10" id="KW-0812">Transmembrane</keyword>
<dbReference type="PROSITE" id="PS52016">
    <property type="entry name" value="TONB_DEPENDENT_REC_3"/>
    <property type="match status" value="1"/>
</dbReference>
<gene>
    <name evidence="14" type="ORF">ENJ46_05510</name>
</gene>
<dbReference type="InterPro" id="IPR012910">
    <property type="entry name" value="Plug_dom"/>
</dbReference>
<evidence type="ECO:0000256" key="8">
    <source>
        <dbReference type="ARBA" id="ARBA00023136"/>
    </source>
</evidence>
<keyword evidence="9 10" id="KW-0998">Cell outer membrane</keyword>
<evidence type="ECO:0000256" key="9">
    <source>
        <dbReference type="ARBA" id="ARBA00023237"/>
    </source>
</evidence>
<keyword evidence="5" id="KW-0732">Signal</keyword>
<dbReference type="PANTHER" id="PTHR30069:SF53">
    <property type="entry name" value="COLICIN I RECEPTOR-RELATED"/>
    <property type="match status" value="1"/>
</dbReference>
<comment type="subcellular location">
    <subcellularLocation>
        <location evidence="1 10">Cell outer membrane</location>
        <topology evidence="1 10">Multi-pass membrane protein</topology>
    </subcellularLocation>
</comment>
<keyword evidence="8 10" id="KW-0472">Membrane</keyword>